<organism evidence="1 2">
    <name type="scientific">Cymbomonas tetramitiformis</name>
    <dbReference type="NCBI Taxonomy" id="36881"/>
    <lineage>
        <taxon>Eukaryota</taxon>
        <taxon>Viridiplantae</taxon>
        <taxon>Chlorophyta</taxon>
        <taxon>Pyramimonadophyceae</taxon>
        <taxon>Pyramimonadales</taxon>
        <taxon>Pyramimonadaceae</taxon>
        <taxon>Cymbomonas</taxon>
    </lineage>
</organism>
<gene>
    <name evidence="1" type="ORF">CYMTET_34323</name>
</gene>
<proteinExistence type="predicted"/>
<evidence type="ECO:0000313" key="2">
    <source>
        <dbReference type="Proteomes" id="UP001190700"/>
    </source>
</evidence>
<dbReference type="Proteomes" id="UP001190700">
    <property type="component" value="Unassembled WGS sequence"/>
</dbReference>
<sequence length="279" mass="30169">MCNAENFIGCERRDVTGNSLLCGTVPVTINEASIRVRAHGTELGRDCGDRGPDDGAAQNISPEVDDHVLRKGKLKGTFSGQNHTGRALQQAGAPCCSWTKCQVSPPSRPFRHWVCLYLIPLTTLSSSPPTASPTASSTDLLEDVADEVTIAAVSVGMATAAPTDGNLLAQLQFFSMCVYLVLDDKPDILMRAGRQVQWVNFHGSWPMANGDTEECEPEWEDFAYAYIPEAEEAKAWGTMVNTWVAVGCLYAAISAVQIGLHAFCNTSLPTLRAFLGFPR</sequence>
<evidence type="ECO:0000313" key="1">
    <source>
        <dbReference type="EMBL" id="KAK3256545.1"/>
    </source>
</evidence>
<name>A0AAE0FBG0_9CHLO</name>
<keyword evidence="2" id="KW-1185">Reference proteome</keyword>
<protein>
    <submittedName>
        <fullName evidence="1">Uncharacterized protein</fullName>
    </submittedName>
</protein>
<accession>A0AAE0FBG0</accession>
<dbReference type="AlphaFoldDB" id="A0AAE0FBG0"/>
<dbReference type="EMBL" id="LGRX02021559">
    <property type="protein sequence ID" value="KAK3256545.1"/>
    <property type="molecule type" value="Genomic_DNA"/>
</dbReference>
<comment type="caution">
    <text evidence="1">The sequence shown here is derived from an EMBL/GenBank/DDBJ whole genome shotgun (WGS) entry which is preliminary data.</text>
</comment>
<feature type="non-terminal residue" evidence="1">
    <location>
        <position position="279"/>
    </location>
</feature>
<reference evidence="1 2" key="1">
    <citation type="journal article" date="2015" name="Genome Biol. Evol.">
        <title>Comparative Genomics of a Bacterivorous Green Alga Reveals Evolutionary Causalities and Consequences of Phago-Mixotrophic Mode of Nutrition.</title>
        <authorList>
            <person name="Burns J.A."/>
            <person name="Paasch A."/>
            <person name="Narechania A."/>
            <person name="Kim E."/>
        </authorList>
    </citation>
    <scope>NUCLEOTIDE SEQUENCE [LARGE SCALE GENOMIC DNA]</scope>
    <source>
        <strain evidence="1 2">PLY_AMNH</strain>
    </source>
</reference>